<proteinExistence type="predicted"/>
<dbReference type="PANTHER" id="PTHR33889">
    <property type="entry name" value="OS04G0681850 PROTEIN"/>
    <property type="match status" value="1"/>
</dbReference>
<evidence type="ECO:0000313" key="1">
    <source>
        <dbReference type="EMBL" id="KAG2859254.1"/>
    </source>
</evidence>
<organism evidence="1 5">
    <name type="scientific">Phytophthora cactorum</name>
    <dbReference type="NCBI Taxonomy" id="29920"/>
    <lineage>
        <taxon>Eukaryota</taxon>
        <taxon>Sar</taxon>
        <taxon>Stramenopiles</taxon>
        <taxon>Oomycota</taxon>
        <taxon>Peronosporomycetes</taxon>
        <taxon>Peronosporales</taxon>
        <taxon>Peronosporaceae</taxon>
        <taxon>Phytophthora</taxon>
    </lineage>
</organism>
<protein>
    <submittedName>
        <fullName evidence="1">Uncharacterized protein</fullName>
    </submittedName>
</protein>
<reference evidence="1" key="1">
    <citation type="submission" date="2018-10" db="EMBL/GenBank/DDBJ databases">
        <title>Effector identification in a new, highly contiguous assembly of the strawberry crown rot pathogen Phytophthora cactorum.</title>
        <authorList>
            <person name="Armitage A.D."/>
            <person name="Nellist C.F."/>
            <person name="Bates H."/>
            <person name="Vickerstaff R.J."/>
            <person name="Harrison R.J."/>
        </authorList>
    </citation>
    <scope>NUCLEOTIDE SEQUENCE</scope>
    <source>
        <strain evidence="1">15-7</strain>
        <strain evidence="2">4032</strain>
        <strain evidence="3">4040</strain>
        <strain evidence="4">P421</strain>
    </source>
</reference>
<dbReference type="EMBL" id="RCMK01000211">
    <property type="protein sequence ID" value="KAG2943848.1"/>
    <property type="molecule type" value="Genomic_DNA"/>
</dbReference>
<dbReference type="Proteomes" id="UP000736787">
    <property type="component" value="Unassembled WGS sequence"/>
</dbReference>
<dbReference type="Proteomes" id="UP000760860">
    <property type="component" value="Unassembled WGS sequence"/>
</dbReference>
<dbReference type="AlphaFoldDB" id="A0A8T0ZAD1"/>
<dbReference type="PANTHER" id="PTHR33889:SF1">
    <property type="entry name" value="OS03G0834800 PROTEIN"/>
    <property type="match status" value="1"/>
</dbReference>
<evidence type="ECO:0000313" key="4">
    <source>
        <dbReference type="EMBL" id="KAG3222497.1"/>
    </source>
</evidence>
<dbReference type="VEuPathDB" id="FungiDB:PC110_g2819"/>
<sequence length="152" mass="17175">MARTLGAKDISPKTCVAVIVYLTTQSKEGRLRYGTIERAKKLFQLSRAAIEVIWGLRDDPAALVQPRRPYLPRKTRLSTKEVGERVAAVPLCQRQTLCSLETASGIPRSTLHRYLKTKFLRRFISRVKSALTSDHRSKWGQPHVTVNICSNS</sequence>
<gene>
    <name evidence="1" type="ORF">PC113_g9110</name>
    <name evidence="2" type="ORF">PC115_g8034</name>
    <name evidence="3" type="ORF">PC117_g9302</name>
    <name evidence="4" type="ORF">PC129_g6794</name>
</gene>
<evidence type="ECO:0000313" key="3">
    <source>
        <dbReference type="EMBL" id="KAG2943848.1"/>
    </source>
</evidence>
<dbReference type="EMBL" id="RCMI01000201">
    <property type="protein sequence ID" value="KAG2926060.1"/>
    <property type="molecule type" value="Genomic_DNA"/>
</dbReference>
<name>A0A8T0ZAD1_9STRA</name>
<accession>A0A8T0ZAD1</accession>
<dbReference type="Proteomes" id="UP000735874">
    <property type="component" value="Unassembled WGS sequence"/>
</dbReference>
<evidence type="ECO:0000313" key="2">
    <source>
        <dbReference type="EMBL" id="KAG2926060.1"/>
    </source>
</evidence>
<evidence type="ECO:0000313" key="5">
    <source>
        <dbReference type="Proteomes" id="UP000735874"/>
    </source>
</evidence>
<dbReference type="EMBL" id="RCMV01000178">
    <property type="protein sequence ID" value="KAG3222497.1"/>
    <property type="molecule type" value="Genomic_DNA"/>
</dbReference>
<dbReference type="Proteomes" id="UP000774804">
    <property type="component" value="Unassembled WGS sequence"/>
</dbReference>
<dbReference type="EMBL" id="RCMG01000223">
    <property type="protein sequence ID" value="KAG2859254.1"/>
    <property type="molecule type" value="Genomic_DNA"/>
</dbReference>
<comment type="caution">
    <text evidence="1">The sequence shown here is derived from an EMBL/GenBank/DDBJ whole genome shotgun (WGS) entry which is preliminary data.</text>
</comment>